<evidence type="ECO:0000313" key="2">
    <source>
        <dbReference type="Proteomes" id="UP001596113"/>
    </source>
</evidence>
<name>A0ABW0I1H2_9BACL</name>
<keyword evidence="2" id="KW-1185">Reference proteome</keyword>
<dbReference type="InterPro" id="IPR053161">
    <property type="entry name" value="Ulvan_degrading_GH"/>
</dbReference>
<dbReference type="GO" id="GO:0016787">
    <property type="term" value="F:hydrolase activity"/>
    <property type="evidence" value="ECO:0007669"/>
    <property type="project" value="UniProtKB-KW"/>
</dbReference>
<comment type="caution">
    <text evidence="1">The sequence shown here is derived from an EMBL/GenBank/DDBJ whole genome shotgun (WGS) entry which is preliminary data.</text>
</comment>
<keyword evidence="1" id="KW-0378">Hydrolase</keyword>
<dbReference type="PANTHER" id="PTHR36848:SF2">
    <property type="entry name" value="SECRETED PROTEIN"/>
    <property type="match status" value="1"/>
</dbReference>
<proteinExistence type="predicted"/>
<dbReference type="Proteomes" id="UP001596113">
    <property type="component" value="Unassembled WGS sequence"/>
</dbReference>
<gene>
    <name evidence="1" type="ORF">ACFPOF_26265</name>
</gene>
<evidence type="ECO:0000313" key="1">
    <source>
        <dbReference type="EMBL" id="MFC5406261.1"/>
    </source>
</evidence>
<reference evidence="2" key="1">
    <citation type="journal article" date="2019" name="Int. J. Syst. Evol. Microbiol.">
        <title>The Global Catalogue of Microorganisms (GCM) 10K type strain sequencing project: providing services to taxonomists for standard genome sequencing and annotation.</title>
        <authorList>
            <consortium name="The Broad Institute Genomics Platform"/>
            <consortium name="The Broad Institute Genome Sequencing Center for Infectious Disease"/>
            <person name="Wu L."/>
            <person name="Ma J."/>
        </authorList>
    </citation>
    <scope>NUCLEOTIDE SEQUENCE [LARGE SCALE GENOMIC DNA]</scope>
    <source>
        <strain evidence="2">CGMCC 1.18575</strain>
    </source>
</reference>
<organism evidence="1 2">
    <name type="scientific">Cohnella soli</name>
    <dbReference type="NCBI Taxonomy" id="425005"/>
    <lineage>
        <taxon>Bacteria</taxon>
        <taxon>Bacillati</taxon>
        <taxon>Bacillota</taxon>
        <taxon>Bacilli</taxon>
        <taxon>Bacillales</taxon>
        <taxon>Paenibacillaceae</taxon>
        <taxon>Cohnella</taxon>
    </lineage>
</organism>
<dbReference type="RefSeq" id="WP_378138298.1">
    <property type="nucleotide sequence ID" value="NZ_JBHSMI010000052.1"/>
</dbReference>
<dbReference type="Pfam" id="PF17132">
    <property type="entry name" value="Glyco_hydro_106"/>
    <property type="match status" value="1"/>
</dbReference>
<dbReference type="PANTHER" id="PTHR36848">
    <property type="entry name" value="DNA-BINDING PROTEIN (PUTATIVE SECRETED PROTEIN)-RELATED"/>
    <property type="match status" value="1"/>
</dbReference>
<sequence>MQEKQLFKDPPSAFRTAPLWVWNDEMTEGEIRAQLRAMKEGGMGGGFVHPRPGLVTEYLSDEWFRAFEIALDEARKLGMHLYIYDENSYPSGFAGGKIPSELPDCLSRSAVQRLFEGEEAENHPYRFAHFLARPGYPIAAYAYERKDGVVRLTKDLRDVPPAEWSRYGDGIAAYEWQPAETNSWLGGFAYVDLMRPEVAKLFIETTHEAYFRRYGADFGGLIPAVFTDEPEISPGNLFRTDEVAVPFSYWLNAEFQRRTGYSLAEHLPALYQDVESELGHIDCRQVRYDYYEVMRELWTDNFVRPLSQWCEEHRVALTGHYLEHQWPIPWARFSPAVMSMYEYMQWPAIDLLTCSVLEADGTDPLLVAVREVLSVANQLGKKRTLCETYGAGGWDSTFADYKRIGDWLAVHGINFQNQHLTYSSIVGTRKRDHPQSFDWREPWWSEYRTLNDYFGRVGYLLSQGKAEHRVLVLHPTTTAFLHAATPNWSADGLPLEPMVRRYTELVQFLCDHQIDFDFGEEYIMRGHASIEAGRWVVGAARYEAVVLPYGMEQMNASTVALLERYLQAGGELLALGDAPRYVDGKRSGQVQALADAYPRQWLRLEGLEALRSAIGRQLEPYIRILPADGGEAIPKGVAHMRRLLPNGARVHFVTNSGPCPVEGVMTVRGHRYELWDLWTGGIGDRQGSLTLEEAEAGGANAAVEERERVYSGCGAVCGAGCCMACGVDADVQVDSNDHADGVAGDRSDSNRSSVQTTEGWVTLPFRLETCGSLCFVAYDEPPASDAAAAPIHVPNEAAQPTSVPAIALLSRRPGESATDELPGGELRIVRASDNVWPLDYADVTVGKRQWRCLHTVEATRRIFQAHGFEANPWDNAVQYKRRLLDRDDFPPASGFTAEYRFAIEASALPQRLRLVVERAAYYRLEVNGQEVPFAEDESWMDRHIGVADIAGAVRPGDNVIRLVLAPFTIYAELEPVYLIGGFGLKPAERGFVMTEEQPLALGSWREQGLPFYSDAVFYRKQVEVASLAEGRIYAELPAWAGTVASIMVNGRPAGLIGIGEGSRLDMTGWLKKGTNEIEAKVVGSLKNVFGPHHQPDKLRKIAGPAFWKEAPLEGPPPGEQYDTLDYGLFENFRVVRYGLQPFASR</sequence>
<dbReference type="EMBL" id="JBHSMI010000052">
    <property type="protein sequence ID" value="MFC5406261.1"/>
    <property type="molecule type" value="Genomic_DNA"/>
</dbReference>
<protein>
    <submittedName>
        <fullName evidence="1">Glycosyl hydrolase</fullName>
    </submittedName>
</protein>
<accession>A0ABW0I1H2</accession>